<dbReference type="InterPro" id="IPR041489">
    <property type="entry name" value="PDZ_6"/>
</dbReference>
<dbReference type="InterPro" id="IPR036034">
    <property type="entry name" value="PDZ_sf"/>
</dbReference>
<feature type="domain" description="PDZ" evidence="1">
    <location>
        <begin position="503"/>
        <end position="576"/>
    </location>
</feature>
<dbReference type="Gene3D" id="2.30.42.10">
    <property type="match status" value="1"/>
</dbReference>
<sequence>MRNRFLAAIGGFESLKAMKTMYKEGTIVIEGAGLQGTFKQWGERPLKLRQEIDLNVVKNVTGDNGSVSWEVDANGKVLIKRDENTLKERDIRKLMSEYEYMDPKSEYLTLKFDGLEKVDGNECYVIRITNTINRDIEVNFYDKTTFYLIKTIAVKPDFEQHIIYSDFRKVADFVLPFEESITVLPTEEKSSIVYSKYDLDIDIDSSLFEPPAQDIADFVFMNGKSAEDIPFEFIENHIYMPVNLRGKERLWVLDCGASVNVIDSSLAADLDLAFEGPVKGQGASGVVNFYYVTLPEYSLGGIKFQEQKVVALSFGQIFEKVLGMEVVGILGYDFLSRFVTKIDFARKKISFYHPNSFKYRGNGEIFDSPLHRSMLSLLATVDGRYSGRFRLDIGAPDIDFHYPYAENHEMLDRKGIDVMVGDAAGLTTARISEYKTIEVGGFVLKNPLIGIPREEGTGSFAEETTVGNIGNSFLRNFVFYMDYERQRVILEKGLDYGKEVARPKSGLQFHYNDDKEVEVVFVSPNTPASEAGFEKGDVLETVNGIDVSFYDGIIALRKLMREPAGTTYVIGIVRKGKRLEKQLTLRDLF</sequence>
<dbReference type="SMART" id="SM00228">
    <property type="entry name" value="PDZ"/>
    <property type="match status" value="1"/>
</dbReference>
<accession>A0A0S7XIZ9</accession>
<dbReference type="CDD" id="cd05483">
    <property type="entry name" value="retropepsin_like_bacteria"/>
    <property type="match status" value="1"/>
</dbReference>
<evidence type="ECO:0000313" key="2">
    <source>
        <dbReference type="EMBL" id="KPJ62235.1"/>
    </source>
</evidence>
<dbReference type="InterPro" id="IPR034122">
    <property type="entry name" value="Retropepsin-like_bacterial"/>
</dbReference>
<dbReference type="InterPro" id="IPR021109">
    <property type="entry name" value="Peptidase_aspartic_dom_sf"/>
</dbReference>
<evidence type="ECO:0000259" key="1">
    <source>
        <dbReference type="SMART" id="SM00228"/>
    </source>
</evidence>
<proteinExistence type="predicted"/>
<dbReference type="Gene3D" id="2.40.70.10">
    <property type="entry name" value="Acid Proteases"/>
    <property type="match status" value="1"/>
</dbReference>
<protein>
    <recommendedName>
        <fullName evidence="1">PDZ domain-containing protein</fullName>
    </recommendedName>
</protein>
<dbReference type="SUPFAM" id="SSF50156">
    <property type="entry name" value="PDZ domain-like"/>
    <property type="match status" value="1"/>
</dbReference>
<gene>
    <name evidence="2" type="ORF">AMJ44_15910</name>
</gene>
<comment type="caution">
    <text evidence="2">The sequence shown here is derived from an EMBL/GenBank/DDBJ whole genome shotgun (WGS) entry which is preliminary data.</text>
</comment>
<dbReference type="Proteomes" id="UP000051861">
    <property type="component" value="Unassembled WGS sequence"/>
</dbReference>
<dbReference type="InterPro" id="IPR001478">
    <property type="entry name" value="PDZ"/>
</dbReference>
<dbReference type="AlphaFoldDB" id="A0A0S7XIZ9"/>
<dbReference type="Gene3D" id="2.50.20.10">
    <property type="entry name" value="Lipoprotein localisation LolA/LolB/LppX"/>
    <property type="match status" value="1"/>
</dbReference>
<dbReference type="SUPFAM" id="SSF50630">
    <property type="entry name" value="Acid proteases"/>
    <property type="match status" value="1"/>
</dbReference>
<dbReference type="Pfam" id="PF13650">
    <property type="entry name" value="Asp_protease_2"/>
    <property type="match status" value="1"/>
</dbReference>
<dbReference type="EMBL" id="LIZX01000279">
    <property type="protein sequence ID" value="KPJ62235.1"/>
    <property type="molecule type" value="Genomic_DNA"/>
</dbReference>
<evidence type="ECO:0000313" key="3">
    <source>
        <dbReference type="Proteomes" id="UP000051861"/>
    </source>
</evidence>
<reference evidence="2 3" key="1">
    <citation type="journal article" date="2015" name="Microbiome">
        <title>Genomic resolution of linkages in carbon, nitrogen, and sulfur cycling among widespread estuary sediment bacteria.</title>
        <authorList>
            <person name="Baker B.J."/>
            <person name="Lazar C.S."/>
            <person name="Teske A.P."/>
            <person name="Dick G.J."/>
        </authorList>
    </citation>
    <scope>NUCLEOTIDE SEQUENCE [LARGE SCALE GENOMIC DNA]</scope>
    <source>
        <strain evidence="2">DG_54_3</strain>
    </source>
</reference>
<dbReference type="Pfam" id="PF17820">
    <property type="entry name" value="PDZ_6"/>
    <property type="match status" value="1"/>
</dbReference>
<name>A0A0S7XIZ9_UNCSA</name>
<organism evidence="2 3">
    <name type="scientific">candidate division WOR-1 bacterium DG_54_3</name>
    <dbReference type="NCBI Taxonomy" id="1703775"/>
    <lineage>
        <taxon>Bacteria</taxon>
        <taxon>Bacillati</taxon>
        <taxon>Saganbacteria</taxon>
    </lineage>
</organism>